<evidence type="ECO:0000256" key="1">
    <source>
        <dbReference type="SAM" id="MobiDB-lite"/>
    </source>
</evidence>
<feature type="region of interest" description="Disordered" evidence="1">
    <location>
        <begin position="114"/>
        <end position="136"/>
    </location>
</feature>
<protein>
    <submittedName>
        <fullName evidence="2">Polycystin-2</fullName>
    </submittedName>
</protein>
<comment type="caution">
    <text evidence="2">The sequence shown here is derived from an EMBL/GenBank/DDBJ whole genome shotgun (WGS) entry which is preliminary data.</text>
</comment>
<proteinExistence type="predicted"/>
<gene>
    <name evidence="2" type="ORF">AM588_10005843</name>
</gene>
<accession>A0A0W8DI84</accession>
<name>A0A0W8DI84_PHYNI</name>
<evidence type="ECO:0000313" key="2">
    <source>
        <dbReference type="EMBL" id="KUF96067.1"/>
    </source>
</evidence>
<organism evidence="2 3">
    <name type="scientific">Phytophthora nicotianae</name>
    <name type="common">Potato buckeye rot agent</name>
    <name type="synonym">Phytophthora parasitica</name>
    <dbReference type="NCBI Taxonomy" id="4792"/>
    <lineage>
        <taxon>Eukaryota</taxon>
        <taxon>Sar</taxon>
        <taxon>Stramenopiles</taxon>
        <taxon>Oomycota</taxon>
        <taxon>Peronosporomycetes</taxon>
        <taxon>Peronosporales</taxon>
        <taxon>Peronosporaceae</taxon>
        <taxon>Phytophthora</taxon>
    </lineage>
</organism>
<dbReference type="EMBL" id="LNFP01000186">
    <property type="protein sequence ID" value="KUF96067.1"/>
    <property type="molecule type" value="Genomic_DNA"/>
</dbReference>
<dbReference type="Proteomes" id="UP000054636">
    <property type="component" value="Unassembled WGS sequence"/>
</dbReference>
<sequence length="342" mass="38658">MPLFGEGLSLSVDSFKTDLASAEATNTLDQFVSDSATRVLQVHCLPARADEDSPMDGSTFRVRVNVGIEYSPGKKSGHDVVCFIKRFSAPLAKDQTLNHQLQVMTLGLGSKEVDKADSDTATSSSGENTEEEDEDRGNLLSVVYNYVHQSFTPLVNEYSKVHMPQSEMTNLSEGTRGLPAIRRRMKELELALLQYQQNIEIPEVNLIFHPVIQQAAELVREKGVLIEIPFNQFEQLVSSCKELFTNWHRQVTALYDLTKELFKRRGGSINTEKLPLLSELQMEHVAIEERLLELYEFREQHEKLRDVIQRVLGGSNAIGLDEAVEVMAQTTHWLKLTRRTPN</sequence>
<dbReference type="AlphaFoldDB" id="A0A0W8DI84"/>
<evidence type="ECO:0000313" key="3">
    <source>
        <dbReference type="Proteomes" id="UP000054636"/>
    </source>
</evidence>
<reference evidence="2 3" key="1">
    <citation type="submission" date="2015-11" db="EMBL/GenBank/DDBJ databases">
        <title>Genomes and virulence difference between two physiological races of Phytophthora nicotianae.</title>
        <authorList>
            <person name="Liu H."/>
            <person name="Ma X."/>
            <person name="Yu H."/>
            <person name="Fang D."/>
            <person name="Li Y."/>
            <person name="Wang X."/>
            <person name="Wang W."/>
            <person name="Dong Y."/>
            <person name="Xiao B."/>
        </authorList>
    </citation>
    <scope>NUCLEOTIDE SEQUENCE [LARGE SCALE GENOMIC DNA]</scope>
    <source>
        <strain evidence="3">race 1</strain>
    </source>
</reference>